<feature type="domain" description="Gfo/Idh/MocA-like oxidoreductase N-terminal" evidence="1">
    <location>
        <begin position="4"/>
        <end position="135"/>
    </location>
</feature>
<dbReference type="SUPFAM" id="SSF55347">
    <property type="entry name" value="Glyceraldehyde-3-phosphate dehydrogenase-like, C-terminal domain"/>
    <property type="match status" value="1"/>
</dbReference>
<comment type="caution">
    <text evidence="3">The sequence shown here is derived from an EMBL/GenBank/DDBJ whole genome shotgun (WGS) entry which is preliminary data.</text>
</comment>
<dbReference type="GO" id="GO:0000166">
    <property type="term" value="F:nucleotide binding"/>
    <property type="evidence" value="ECO:0007669"/>
    <property type="project" value="InterPro"/>
</dbReference>
<dbReference type="InterPro" id="IPR036291">
    <property type="entry name" value="NAD(P)-bd_dom_sf"/>
</dbReference>
<dbReference type="AlphaFoldDB" id="A0A167H056"/>
<dbReference type="InterPro" id="IPR055080">
    <property type="entry name" value="Gal80p-like_C"/>
</dbReference>
<dbReference type="PANTHER" id="PTHR43708:SF1">
    <property type="entry name" value="GALACTOSE_LACTOSE METABOLISM REGULATORY PROTEIN GAL80"/>
    <property type="match status" value="1"/>
</dbReference>
<evidence type="ECO:0000313" key="4">
    <source>
        <dbReference type="Proteomes" id="UP000076863"/>
    </source>
</evidence>
<dbReference type="Gene3D" id="3.40.50.720">
    <property type="entry name" value="NAD(P)-binding Rossmann-like Domain"/>
    <property type="match status" value="1"/>
</dbReference>
<dbReference type="InterPro" id="IPR000683">
    <property type="entry name" value="Gfo/Idh/MocA-like_OxRdtase_N"/>
</dbReference>
<accession>A0A167H056</accession>
<gene>
    <name evidence="3" type="ORF">BBO_02776</name>
</gene>
<proteinExistence type="predicted"/>
<sequence length="384" mass="41930">MAPIRTAIIGLSGNAISSWASIAHLPYLLSERGRSQYEIVALLNTSVESAQNSIKLFSLPPGTKAYGDPDDLARDPDVDLVVCATRVDAHYKATLPSVRAGKRAFIEWPLAHDAQHARELAEAAASHGTRTLVGHQGRFAPVMVKLRETLESGRIGKVLSSDARSFGGGTDGRDKLGARAAYFMDRAVGGNIYTIIFGHFFDGLQYVLGDLQNSTAQFQLQRPDVKLVEPTGKVVDTIRSNVPDLIMVNGTLNGTETTQQGATVSLRFRAGEPFKGDPAFVWTINGEKGEIRLTSVNGPTFHAAADNKTVTLEVHDFESDQVQKIEWDWSGWEAELPMVARSIGTLYDKYASGLNDDGTDGLPSFQTALHRHQQLEELLNQWKA</sequence>
<reference evidence="3 4" key="1">
    <citation type="journal article" date="2016" name="Genome Biol. Evol.">
        <title>Divergent and convergent evolution of fungal pathogenicity.</title>
        <authorList>
            <person name="Shang Y."/>
            <person name="Xiao G."/>
            <person name="Zheng P."/>
            <person name="Cen K."/>
            <person name="Zhan S."/>
            <person name="Wang C."/>
        </authorList>
    </citation>
    <scope>NUCLEOTIDE SEQUENCE [LARGE SCALE GENOMIC DNA]</scope>
    <source>
        <strain evidence="3 4">RCEF 3172</strain>
    </source>
</reference>
<dbReference type="OrthoDB" id="446809at2759"/>
<protein>
    <submittedName>
        <fullName evidence="3">Oxidoreductase family protein</fullName>
    </submittedName>
</protein>
<evidence type="ECO:0000259" key="1">
    <source>
        <dbReference type="Pfam" id="PF01408"/>
    </source>
</evidence>
<organism evidence="3 4">
    <name type="scientific">Beauveria brongniartii RCEF 3172</name>
    <dbReference type="NCBI Taxonomy" id="1081107"/>
    <lineage>
        <taxon>Eukaryota</taxon>
        <taxon>Fungi</taxon>
        <taxon>Dikarya</taxon>
        <taxon>Ascomycota</taxon>
        <taxon>Pezizomycotina</taxon>
        <taxon>Sordariomycetes</taxon>
        <taxon>Hypocreomycetidae</taxon>
        <taxon>Hypocreales</taxon>
        <taxon>Cordycipitaceae</taxon>
        <taxon>Beauveria</taxon>
        <taxon>Beauveria brongniartii</taxon>
    </lineage>
</organism>
<dbReference type="Pfam" id="PF01408">
    <property type="entry name" value="GFO_IDH_MocA"/>
    <property type="match status" value="1"/>
</dbReference>
<feature type="domain" description="Gal80p-like C-terminal" evidence="2">
    <location>
        <begin position="141"/>
        <end position="295"/>
    </location>
</feature>
<dbReference type="SUPFAM" id="SSF51735">
    <property type="entry name" value="NAD(P)-binding Rossmann-fold domains"/>
    <property type="match status" value="1"/>
</dbReference>
<name>A0A167H056_9HYPO</name>
<dbReference type="InterPro" id="IPR051317">
    <property type="entry name" value="Gfo/Idh/MocA_oxidoreduct"/>
</dbReference>
<dbReference type="EMBL" id="AZHA01000006">
    <property type="protein sequence ID" value="OAA47321.1"/>
    <property type="molecule type" value="Genomic_DNA"/>
</dbReference>
<evidence type="ECO:0000313" key="3">
    <source>
        <dbReference type="EMBL" id="OAA47321.1"/>
    </source>
</evidence>
<dbReference type="Proteomes" id="UP000076863">
    <property type="component" value="Unassembled WGS sequence"/>
</dbReference>
<dbReference type="Gene3D" id="3.30.360.10">
    <property type="entry name" value="Dihydrodipicolinate Reductase, domain 2"/>
    <property type="match status" value="1"/>
</dbReference>
<dbReference type="PANTHER" id="PTHR43708">
    <property type="entry name" value="CONSERVED EXPRESSED OXIDOREDUCTASE (EUROFUNG)"/>
    <property type="match status" value="1"/>
</dbReference>
<evidence type="ECO:0000259" key="2">
    <source>
        <dbReference type="Pfam" id="PF22685"/>
    </source>
</evidence>
<dbReference type="Pfam" id="PF22685">
    <property type="entry name" value="Gal80p_C-like"/>
    <property type="match status" value="1"/>
</dbReference>
<keyword evidence="4" id="KW-1185">Reference proteome</keyword>